<accession>A0A9W4WVE6</accession>
<proteinExistence type="predicted"/>
<reference evidence="1" key="1">
    <citation type="submission" date="2022-08" db="EMBL/GenBank/DDBJ databases">
        <authorList>
            <person name="Kallberg Y."/>
            <person name="Tangrot J."/>
            <person name="Rosling A."/>
        </authorList>
    </citation>
    <scope>NUCLEOTIDE SEQUENCE</scope>
    <source>
        <strain evidence="1">Wild A</strain>
    </source>
</reference>
<evidence type="ECO:0000313" key="1">
    <source>
        <dbReference type="EMBL" id="CAI2166521.1"/>
    </source>
</evidence>
<keyword evidence="2" id="KW-1185">Reference proteome</keyword>
<dbReference type="AlphaFoldDB" id="A0A9W4WVE6"/>
<sequence length="68" mass="7552">MASSEQKVVKQSFQNSHKKKSVEKIVQVIIDDIQDDVKCQEPISSGFSSHETEISAMAYHPKCSSSPL</sequence>
<comment type="caution">
    <text evidence="1">The sequence shown here is derived from an EMBL/GenBank/DDBJ whole genome shotgun (WGS) entry which is preliminary data.</text>
</comment>
<organism evidence="1 2">
    <name type="scientific">Funneliformis geosporum</name>
    <dbReference type="NCBI Taxonomy" id="1117311"/>
    <lineage>
        <taxon>Eukaryota</taxon>
        <taxon>Fungi</taxon>
        <taxon>Fungi incertae sedis</taxon>
        <taxon>Mucoromycota</taxon>
        <taxon>Glomeromycotina</taxon>
        <taxon>Glomeromycetes</taxon>
        <taxon>Glomerales</taxon>
        <taxon>Glomeraceae</taxon>
        <taxon>Funneliformis</taxon>
    </lineage>
</organism>
<name>A0A9W4WVE6_9GLOM</name>
<dbReference type="Proteomes" id="UP001153678">
    <property type="component" value="Unassembled WGS sequence"/>
</dbReference>
<feature type="non-terminal residue" evidence="1">
    <location>
        <position position="68"/>
    </location>
</feature>
<protein>
    <submittedName>
        <fullName evidence="1">12121_t:CDS:1</fullName>
    </submittedName>
</protein>
<evidence type="ECO:0000313" key="2">
    <source>
        <dbReference type="Proteomes" id="UP001153678"/>
    </source>
</evidence>
<dbReference type="EMBL" id="CAMKVN010000313">
    <property type="protein sequence ID" value="CAI2166521.1"/>
    <property type="molecule type" value="Genomic_DNA"/>
</dbReference>
<dbReference type="OrthoDB" id="2438615at2759"/>
<gene>
    <name evidence="1" type="ORF">FWILDA_LOCUS2617</name>
</gene>